<dbReference type="Gene3D" id="3.40.50.720">
    <property type="entry name" value="NAD(P)-binding Rossmann-like Domain"/>
    <property type="match status" value="1"/>
</dbReference>
<dbReference type="InterPro" id="IPR036291">
    <property type="entry name" value="NAD(P)-bd_dom_sf"/>
</dbReference>
<dbReference type="InterPro" id="IPR002347">
    <property type="entry name" value="SDR_fam"/>
</dbReference>
<accession>A0ABS2TMW8</accession>
<comment type="similarity">
    <text evidence="1">Belongs to the short-chain dehydrogenases/reductases (SDR) family.</text>
</comment>
<dbReference type="RefSeq" id="WP_205356537.1">
    <property type="nucleotide sequence ID" value="NZ_JADKYB010000004.1"/>
</dbReference>
<keyword evidence="4" id="KW-1185">Reference proteome</keyword>
<sequence>MKDAFGAPQSLLILGGGSEIALATARRLVARRTRTVVLAGRPSPGLDAAAEQLRGLGAAVTTIGFDALDPASHEDVLGKVFAEGDIDTVLLAFGVLGDQARDEREPGAAVTVAATNYTGAVSAALVCGAALRRQGHGSLVVLSSVAGERARRSNFVYGSSKAGLDAFALGLGDALRPDGVHVLVVRPGFVRTRMTAGLAEPPFTTTPDAVARAIETGLRRRARLLWVPAPLRYVMSALRHLPHPLFRRLPV</sequence>
<dbReference type="PANTHER" id="PTHR43669:SF6">
    <property type="entry name" value="DECAPRENYLPHOSPHORYL-2-KETO-BETA-D-ERYTHRO-PENTOSE REDUCTASE"/>
    <property type="match status" value="1"/>
</dbReference>
<dbReference type="PROSITE" id="PS00061">
    <property type="entry name" value="ADH_SHORT"/>
    <property type="match status" value="1"/>
</dbReference>
<keyword evidence="2 3" id="KW-0560">Oxidoreductase</keyword>
<protein>
    <submittedName>
        <fullName evidence="3">Decaprenylphospho-beta-D-erythro-pentofuranosid-2-ulose 2-reductase</fullName>
        <ecNumber evidence="3">1.1.1.333</ecNumber>
    </submittedName>
</protein>
<evidence type="ECO:0000256" key="1">
    <source>
        <dbReference type="ARBA" id="ARBA00006484"/>
    </source>
</evidence>
<dbReference type="PRINTS" id="PR00081">
    <property type="entry name" value="GDHRDH"/>
</dbReference>
<evidence type="ECO:0000313" key="3">
    <source>
        <dbReference type="EMBL" id="MBM9504673.1"/>
    </source>
</evidence>
<dbReference type="GO" id="GO:0016491">
    <property type="term" value="F:oxidoreductase activity"/>
    <property type="evidence" value="ECO:0007669"/>
    <property type="project" value="UniProtKB-KW"/>
</dbReference>
<gene>
    <name evidence="3" type="ORF">ITX44_09000</name>
</gene>
<name>A0ABS2TMW8_9ACTN</name>
<organism evidence="3 4">
    <name type="scientific">Actinacidiphila acididurans</name>
    <dbReference type="NCBI Taxonomy" id="2784346"/>
    <lineage>
        <taxon>Bacteria</taxon>
        <taxon>Bacillati</taxon>
        <taxon>Actinomycetota</taxon>
        <taxon>Actinomycetes</taxon>
        <taxon>Kitasatosporales</taxon>
        <taxon>Streptomycetaceae</taxon>
        <taxon>Actinacidiphila</taxon>
    </lineage>
</organism>
<dbReference type="PANTHER" id="PTHR43669">
    <property type="entry name" value="5-KETO-D-GLUCONATE 5-REDUCTASE"/>
    <property type="match status" value="1"/>
</dbReference>
<evidence type="ECO:0000256" key="2">
    <source>
        <dbReference type="ARBA" id="ARBA00023002"/>
    </source>
</evidence>
<dbReference type="EC" id="1.1.1.333" evidence="3"/>
<dbReference type="Pfam" id="PF00106">
    <property type="entry name" value="adh_short"/>
    <property type="match status" value="1"/>
</dbReference>
<reference evidence="3 4" key="1">
    <citation type="submission" date="2021-01" db="EMBL/GenBank/DDBJ databases">
        <title>Streptomyces acididurans sp. nov., isolated from a peat swamp forest soil.</title>
        <authorList>
            <person name="Chantavorakit T."/>
            <person name="Duangmal K."/>
        </authorList>
    </citation>
    <scope>NUCLEOTIDE SEQUENCE [LARGE SCALE GENOMIC DNA]</scope>
    <source>
        <strain evidence="3 4">KK5PA1</strain>
    </source>
</reference>
<proteinExistence type="inferred from homology"/>
<evidence type="ECO:0000313" key="4">
    <source>
        <dbReference type="Proteomes" id="UP000749040"/>
    </source>
</evidence>
<dbReference type="EMBL" id="JADKYB010000004">
    <property type="protein sequence ID" value="MBM9504673.1"/>
    <property type="molecule type" value="Genomic_DNA"/>
</dbReference>
<dbReference type="NCBIfam" id="NF005912">
    <property type="entry name" value="PRK07904.1"/>
    <property type="match status" value="1"/>
</dbReference>
<dbReference type="Proteomes" id="UP000749040">
    <property type="component" value="Unassembled WGS sequence"/>
</dbReference>
<dbReference type="SUPFAM" id="SSF51735">
    <property type="entry name" value="NAD(P)-binding Rossmann-fold domains"/>
    <property type="match status" value="1"/>
</dbReference>
<dbReference type="InterPro" id="IPR020904">
    <property type="entry name" value="Sc_DH/Rdtase_CS"/>
</dbReference>
<comment type="caution">
    <text evidence="3">The sequence shown here is derived from an EMBL/GenBank/DDBJ whole genome shotgun (WGS) entry which is preliminary data.</text>
</comment>